<dbReference type="RefSeq" id="WP_050062083.1">
    <property type="nucleotide sequence ID" value="NZ_JACHEK010000002.1"/>
</dbReference>
<keyword evidence="2" id="KW-1185">Reference proteome</keyword>
<proteinExistence type="predicted"/>
<gene>
    <name evidence="1" type="ORF">HNQ77_001111</name>
</gene>
<dbReference type="OrthoDB" id="5383001at2"/>
<comment type="caution">
    <text evidence="1">The sequence shown here is derived from an EMBL/GenBank/DDBJ whole genome shotgun (WGS) entry which is preliminary data.</text>
</comment>
<dbReference type="EMBL" id="JACHEK010000002">
    <property type="protein sequence ID" value="MBB6143167.1"/>
    <property type="molecule type" value="Genomic_DNA"/>
</dbReference>
<name>A0A841JRL8_9BACT</name>
<sequence>MDDINVILADHPGLGRVRLCECNSIHLSIGPVTVNLAPDVFAQTAILIRNAMEQLDEILGALPAGQNPLQPEQPNPSRFTH</sequence>
<evidence type="ECO:0000313" key="1">
    <source>
        <dbReference type="EMBL" id="MBB6143167.1"/>
    </source>
</evidence>
<accession>A0A841JRL8</accession>
<reference evidence="1 2" key="1">
    <citation type="submission" date="2020-08" db="EMBL/GenBank/DDBJ databases">
        <title>Genomic Encyclopedia of Type Strains, Phase IV (KMG-IV): sequencing the most valuable type-strain genomes for metagenomic binning, comparative biology and taxonomic classification.</title>
        <authorList>
            <person name="Goeker M."/>
        </authorList>
    </citation>
    <scope>NUCLEOTIDE SEQUENCE [LARGE SCALE GENOMIC DNA]</scope>
    <source>
        <strain evidence="1 2">DSM 103733</strain>
    </source>
</reference>
<protein>
    <submittedName>
        <fullName evidence="1">Uncharacterized protein</fullName>
    </submittedName>
</protein>
<dbReference type="AlphaFoldDB" id="A0A841JRL8"/>
<evidence type="ECO:0000313" key="2">
    <source>
        <dbReference type="Proteomes" id="UP000538666"/>
    </source>
</evidence>
<organism evidence="1 2">
    <name type="scientific">Silvibacterium bohemicum</name>
    <dbReference type="NCBI Taxonomy" id="1577686"/>
    <lineage>
        <taxon>Bacteria</taxon>
        <taxon>Pseudomonadati</taxon>
        <taxon>Acidobacteriota</taxon>
        <taxon>Terriglobia</taxon>
        <taxon>Terriglobales</taxon>
        <taxon>Acidobacteriaceae</taxon>
        <taxon>Silvibacterium</taxon>
    </lineage>
</organism>
<dbReference type="Proteomes" id="UP000538666">
    <property type="component" value="Unassembled WGS sequence"/>
</dbReference>